<evidence type="ECO:0008006" key="4">
    <source>
        <dbReference type="Google" id="ProtNLM"/>
    </source>
</evidence>
<accession>A0ABP8U145</accession>
<keyword evidence="3" id="KW-1185">Reference proteome</keyword>
<proteinExistence type="predicted"/>
<comment type="caution">
    <text evidence="2">The sequence shown here is derived from an EMBL/GenBank/DDBJ whole genome shotgun (WGS) entry which is preliminary data.</text>
</comment>
<keyword evidence="1" id="KW-0472">Membrane</keyword>
<evidence type="ECO:0000313" key="3">
    <source>
        <dbReference type="Proteomes" id="UP001501442"/>
    </source>
</evidence>
<feature type="transmembrane region" description="Helical" evidence="1">
    <location>
        <begin position="63"/>
        <end position="81"/>
    </location>
</feature>
<gene>
    <name evidence="2" type="ORF">GCM10023196_009250</name>
</gene>
<organism evidence="2 3">
    <name type="scientific">Actinoallomurus vinaceus</name>
    <dbReference type="NCBI Taxonomy" id="1080074"/>
    <lineage>
        <taxon>Bacteria</taxon>
        <taxon>Bacillati</taxon>
        <taxon>Actinomycetota</taxon>
        <taxon>Actinomycetes</taxon>
        <taxon>Streptosporangiales</taxon>
        <taxon>Thermomonosporaceae</taxon>
        <taxon>Actinoallomurus</taxon>
    </lineage>
</organism>
<feature type="transmembrane region" description="Helical" evidence="1">
    <location>
        <begin position="88"/>
        <end position="106"/>
    </location>
</feature>
<name>A0ABP8U145_9ACTN</name>
<evidence type="ECO:0000256" key="1">
    <source>
        <dbReference type="SAM" id="Phobius"/>
    </source>
</evidence>
<evidence type="ECO:0000313" key="2">
    <source>
        <dbReference type="EMBL" id="GAA4621370.1"/>
    </source>
</evidence>
<keyword evidence="1" id="KW-1133">Transmembrane helix</keyword>
<dbReference type="EMBL" id="BAABHK010000001">
    <property type="protein sequence ID" value="GAA4621370.1"/>
    <property type="molecule type" value="Genomic_DNA"/>
</dbReference>
<dbReference type="RefSeq" id="WP_345429331.1">
    <property type="nucleotide sequence ID" value="NZ_BAABHK010000001.1"/>
</dbReference>
<reference evidence="3" key="1">
    <citation type="journal article" date="2019" name="Int. J. Syst. Evol. Microbiol.">
        <title>The Global Catalogue of Microorganisms (GCM) 10K type strain sequencing project: providing services to taxonomists for standard genome sequencing and annotation.</title>
        <authorList>
            <consortium name="The Broad Institute Genomics Platform"/>
            <consortium name="The Broad Institute Genome Sequencing Center for Infectious Disease"/>
            <person name="Wu L."/>
            <person name="Ma J."/>
        </authorList>
    </citation>
    <scope>NUCLEOTIDE SEQUENCE [LARGE SCALE GENOMIC DNA]</scope>
    <source>
        <strain evidence="3">JCM 17939</strain>
    </source>
</reference>
<sequence>MLIFAAVLQLLVALAFLSIPLVRHRFGPAAKAAAEAELARQNVPITVLEENGLKFDASGHETAVPATVAAIMMVLAALNLAGNHWGQTLTWIFQSLVLVGNCLILYSQLTAAKSVRAAFRRKGDPTLLRIDVPALLDAAEGAFPRWVMPILQNIRHTVVFVGSVLALAATVI</sequence>
<protein>
    <recommendedName>
        <fullName evidence="4">DUF1772 domain-containing protein</fullName>
    </recommendedName>
</protein>
<keyword evidence="1" id="KW-0812">Transmembrane</keyword>
<dbReference type="Proteomes" id="UP001501442">
    <property type="component" value="Unassembled WGS sequence"/>
</dbReference>